<dbReference type="EMBL" id="QRJE01000016">
    <property type="protein sequence ID" value="RHH10998.1"/>
    <property type="molecule type" value="Genomic_DNA"/>
</dbReference>
<keyword evidence="2" id="KW-0560">Oxidoreductase</keyword>
<dbReference type="Proteomes" id="UP000266644">
    <property type="component" value="Unassembled WGS sequence"/>
</dbReference>
<evidence type="ECO:0000313" key="7">
    <source>
        <dbReference type="Proteomes" id="UP000266644"/>
    </source>
</evidence>
<dbReference type="Pfam" id="PF13561">
    <property type="entry name" value="adh_short_C2"/>
    <property type="match status" value="1"/>
</dbReference>
<comment type="caution">
    <text evidence="5">The sequence shown here is derived from an EMBL/GenBank/DDBJ whole genome shotgun (WGS) entry which is preliminary data.</text>
</comment>
<feature type="transmembrane region" description="Helical" evidence="3">
    <location>
        <begin position="138"/>
        <end position="159"/>
    </location>
</feature>
<dbReference type="SMART" id="SM00822">
    <property type="entry name" value="PKS_KR"/>
    <property type="match status" value="1"/>
</dbReference>
<dbReference type="InterPro" id="IPR020904">
    <property type="entry name" value="Sc_DH/Rdtase_CS"/>
</dbReference>
<accession>A0A0I9SCK1</accession>
<evidence type="ECO:0000256" key="2">
    <source>
        <dbReference type="ARBA" id="ARBA00023002"/>
    </source>
</evidence>
<sequence>MKTYNPFSLEDKRILVTGASSGIGRSIAIECSRMGAHLYLTGRDEQRLLETLTFLDNCNNHTILIADLSCIEQIDTLIDSIIDKLDGVVQCAGFTILKPFQFIMPEHIDAIMDVNYKAPIILSQRLVRKKKMKKNASIVFVSSISGVWISSVGGCLYSGSKGAINGFLKGMAIELASKSIRVNSVNPGMIDTNIYSDGTLTKEQLVEDAKRYPLRRYGRPEEVAYAVIYLLSDASSWVTGTNLLIDGGYTLL</sequence>
<dbReference type="PANTHER" id="PTHR43477:SF1">
    <property type="entry name" value="DIHYDROANTICAPSIN 7-DEHYDROGENASE"/>
    <property type="match status" value="1"/>
</dbReference>
<reference evidence="5" key="2">
    <citation type="submission" date="2014-07" db="EMBL/GenBank/DDBJ databases">
        <title>Genetics and epidemiology of antimicrobial resistance in B. fragilis group.</title>
        <authorList>
            <person name="Sydenham T.V."/>
            <person name="Hasman H."/>
            <person name="Kemp M."/>
            <person name="Justesen U.S."/>
        </authorList>
    </citation>
    <scope>NUCLEOTIDE SEQUENCE [LARGE SCALE GENOMIC DNA]</scope>
    <source>
        <strain evidence="5">DCMOUH0018B</strain>
    </source>
</reference>
<dbReference type="InterPro" id="IPR002347">
    <property type="entry name" value="SDR_fam"/>
</dbReference>
<evidence type="ECO:0000256" key="1">
    <source>
        <dbReference type="ARBA" id="ARBA00006484"/>
    </source>
</evidence>
<comment type="similarity">
    <text evidence="1">Belongs to the short-chain dehydrogenases/reductases (SDR) family.</text>
</comment>
<dbReference type="InterPro" id="IPR057326">
    <property type="entry name" value="KR_dom"/>
</dbReference>
<dbReference type="InterPro" id="IPR051122">
    <property type="entry name" value="SDR_DHRS6-like"/>
</dbReference>
<reference evidence="6 7" key="3">
    <citation type="submission" date="2018-08" db="EMBL/GenBank/DDBJ databases">
        <title>A genome reference for cultivated species of the human gut microbiota.</title>
        <authorList>
            <person name="Zou Y."/>
            <person name="Xue W."/>
            <person name="Luo G."/>
        </authorList>
    </citation>
    <scope>NUCLEOTIDE SEQUENCE [LARGE SCALE GENOMIC DNA]</scope>
    <source>
        <strain evidence="6 7">AM18-6</strain>
    </source>
</reference>
<protein>
    <submittedName>
        <fullName evidence="5">3-oxoacyl-ACP reductase</fullName>
    </submittedName>
    <submittedName>
        <fullName evidence="6">SDR family oxidoreductase</fullName>
    </submittedName>
</protein>
<organism evidence="5">
    <name type="scientific">Bacteroides fragilis</name>
    <dbReference type="NCBI Taxonomy" id="817"/>
    <lineage>
        <taxon>Bacteria</taxon>
        <taxon>Pseudomonadati</taxon>
        <taxon>Bacteroidota</taxon>
        <taxon>Bacteroidia</taxon>
        <taxon>Bacteroidales</taxon>
        <taxon>Bacteroidaceae</taxon>
        <taxon>Bacteroides</taxon>
    </lineage>
</organism>
<proteinExistence type="inferred from homology"/>
<dbReference type="RefSeq" id="WP_005809552.1">
    <property type="nucleotide sequence ID" value="NZ_CAEUHN010000002.1"/>
</dbReference>
<dbReference type="GO" id="GO:0016491">
    <property type="term" value="F:oxidoreductase activity"/>
    <property type="evidence" value="ECO:0007669"/>
    <property type="project" value="UniProtKB-KW"/>
</dbReference>
<dbReference type="PATRIC" id="fig|817.53.peg.832"/>
<dbReference type="FunFam" id="3.40.50.720:FF:000084">
    <property type="entry name" value="Short-chain dehydrogenase reductase"/>
    <property type="match status" value="1"/>
</dbReference>
<keyword evidence="3" id="KW-1133">Transmembrane helix</keyword>
<evidence type="ECO:0000313" key="5">
    <source>
        <dbReference type="EMBL" id="KFX75952.1"/>
    </source>
</evidence>
<feature type="domain" description="Ketoreductase" evidence="4">
    <location>
        <begin position="12"/>
        <end position="193"/>
    </location>
</feature>
<reference evidence="5" key="1">
    <citation type="book" date="2014" name="THE 24TH EUROPEAN CONGRESS OF CLINICAL MICROBIOLOGY AND INFECTIOUS DISEASES" publisher="ECCMID 2014" city="Barcelona, Spain">
        <title>Identification of resistance genes in three multidrug-resistant Bacteroides fragilis isolates by whole genome sequencing.</title>
        <editorList>
            <person name="Unknown"/>
            <person name="A."/>
        </editorList>
        <authorList>
            <person name="Sydenham T.V."/>
            <person name="Hasman H."/>
            <person name="Wang M."/>
            <person name="Soki J."/>
            <person name="Nagy E."/>
            <person name="Justesen U.S."/>
        </authorList>
    </citation>
    <scope>NUCLEOTIDE SEQUENCE</scope>
    <source>
        <strain evidence="5">DCMOUH0018B</strain>
    </source>
</reference>
<dbReference type="AlphaFoldDB" id="A0A0I9SCK1"/>
<evidence type="ECO:0000313" key="6">
    <source>
        <dbReference type="EMBL" id="RHH10998.1"/>
    </source>
</evidence>
<dbReference type="PROSITE" id="PS00061">
    <property type="entry name" value="ADH_SHORT"/>
    <property type="match status" value="1"/>
</dbReference>
<evidence type="ECO:0000256" key="3">
    <source>
        <dbReference type="SAM" id="Phobius"/>
    </source>
</evidence>
<dbReference type="SUPFAM" id="SSF51735">
    <property type="entry name" value="NAD(P)-binding Rossmann-fold domains"/>
    <property type="match status" value="1"/>
</dbReference>
<evidence type="ECO:0000259" key="4">
    <source>
        <dbReference type="SMART" id="SM00822"/>
    </source>
</evidence>
<dbReference type="InterPro" id="IPR036291">
    <property type="entry name" value="NAD(P)-bd_dom_sf"/>
</dbReference>
<dbReference type="PANTHER" id="PTHR43477">
    <property type="entry name" value="DIHYDROANTICAPSIN 7-DEHYDROGENASE"/>
    <property type="match status" value="1"/>
</dbReference>
<dbReference type="CDD" id="cd05233">
    <property type="entry name" value="SDR_c"/>
    <property type="match status" value="1"/>
</dbReference>
<dbReference type="PRINTS" id="PR00081">
    <property type="entry name" value="GDHRDH"/>
</dbReference>
<keyword evidence="3" id="KW-0472">Membrane</keyword>
<dbReference type="EMBL" id="JMZZ02000041">
    <property type="protein sequence ID" value="KFX75952.1"/>
    <property type="molecule type" value="Genomic_DNA"/>
</dbReference>
<gene>
    <name evidence="6" type="ORF">DW228_10985</name>
    <name evidence="5" type="ORF">EE52_0203930</name>
</gene>
<dbReference type="Gene3D" id="3.40.50.720">
    <property type="entry name" value="NAD(P)-binding Rossmann-like Domain"/>
    <property type="match status" value="1"/>
</dbReference>
<name>A0A0I9SCK1_BACFG</name>
<keyword evidence="3" id="KW-0812">Transmembrane</keyword>